<dbReference type="Gene3D" id="3.40.50.1820">
    <property type="entry name" value="alpha/beta hydrolase"/>
    <property type="match status" value="1"/>
</dbReference>
<evidence type="ECO:0000313" key="6">
    <source>
        <dbReference type="Proteomes" id="UP000716291"/>
    </source>
</evidence>
<keyword evidence="6" id="KW-1185">Reference proteome</keyword>
<evidence type="ECO:0000259" key="4">
    <source>
        <dbReference type="Pfam" id="PF07859"/>
    </source>
</evidence>
<dbReference type="InterPro" id="IPR033140">
    <property type="entry name" value="Lipase_GDXG_put_SER_AS"/>
</dbReference>
<dbReference type="PROSITE" id="PS01174">
    <property type="entry name" value="LIPASE_GDXG_SER"/>
    <property type="match status" value="1"/>
</dbReference>
<feature type="domain" description="Alpha/beta hydrolase fold-3" evidence="4">
    <location>
        <begin position="82"/>
        <end position="290"/>
    </location>
</feature>
<proteinExistence type="inferred from homology"/>
<dbReference type="EMBL" id="JAANQT010001418">
    <property type="protein sequence ID" value="KAG1305231.1"/>
    <property type="molecule type" value="Genomic_DNA"/>
</dbReference>
<dbReference type="InterPro" id="IPR013094">
    <property type="entry name" value="AB_hydrolase_3"/>
</dbReference>
<evidence type="ECO:0000256" key="2">
    <source>
        <dbReference type="ARBA" id="ARBA00022801"/>
    </source>
</evidence>
<dbReference type="GO" id="GO:0016787">
    <property type="term" value="F:hydrolase activity"/>
    <property type="evidence" value="ECO:0007669"/>
    <property type="project" value="UniProtKB-KW"/>
</dbReference>
<dbReference type="InterPro" id="IPR029058">
    <property type="entry name" value="AB_hydrolase_fold"/>
</dbReference>
<reference evidence="5" key="1">
    <citation type="journal article" date="2020" name="Microb. Genom.">
        <title>Genetic diversity of clinical and environmental Mucorales isolates obtained from an investigation of mucormycosis cases among solid organ transplant recipients.</title>
        <authorList>
            <person name="Nguyen M.H."/>
            <person name="Kaul D."/>
            <person name="Muto C."/>
            <person name="Cheng S.J."/>
            <person name="Richter R.A."/>
            <person name="Bruno V.M."/>
            <person name="Liu G."/>
            <person name="Beyhan S."/>
            <person name="Sundermann A.J."/>
            <person name="Mounaud S."/>
            <person name="Pasculle A.W."/>
            <person name="Nierman W.C."/>
            <person name="Driscoll E."/>
            <person name="Cumbie R."/>
            <person name="Clancy C.J."/>
            <person name="Dupont C.L."/>
        </authorList>
    </citation>
    <scope>NUCLEOTIDE SEQUENCE</scope>
    <source>
        <strain evidence="5">GL11</strain>
    </source>
</reference>
<dbReference type="SUPFAM" id="SSF53474">
    <property type="entry name" value="alpha/beta-Hydrolases"/>
    <property type="match status" value="1"/>
</dbReference>
<evidence type="ECO:0000313" key="5">
    <source>
        <dbReference type="EMBL" id="KAG1305231.1"/>
    </source>
</evidence>
<feature type="active site" evidence="3">
    <location>
        <position position="160"/>
    </location>
</feature>
<keyword evidence="2" id="KW-0378">Hydrolase</keyword>
<dbReference type="AlphaFoldDB" id="A0A9P6X4N4"/>
<gene>
    <name evidence="5" type="ORF">G6F64_008546</name>
</gene>
<sequence>MSKNESIPLPPFVIDIIANAFGISPEEATKPENIQRFRERMESMKEPGNVETEDRTIEFDHVKVDITIIKPLGHENKTLPVILYLHGGGWVFGDYALFSVFLNKLANHMPCCIVFVNYSLSPKVKHPVALEECYASLCWVQQNAQALNVDLSRLAVAGDSAGGNLTAALTILAKQRGNTGITSQVLFYPVTDNDFETESYKLYKDDAFLPREKMQQVWQLYTAKEEDLSSPLMAPLKATIEELSDLPPALVVTAERDVLRSEGVAYAKKLAKAGVPTLSTTYHNVTHGFVAIAMPRLLPEAYSVIAQMTDWLNRGWKCTSKI</sequence>
<name>A0A9P6X4N4_RHIOR</name>
<dbReference type="PANTHER" id="PTHR48081:SF8">
    <property type="entry name" value="ALPHA_BETA HYDROLASE FOLD-3 DOMAIN-CONTAINING PROTEIN-RELATED"/>
    <property type="match status" value="1"/>
</dbReference>
<protein>
    <recommendedName>
        <fullName evidence="4">Alpha/beta hydrolase fold-3 domain-containing protein</fullName>
    </recommendedName>
</protein>
<accession>A0A9P6X4N4</accession>
<dbReference type="Proteomes" id="UP000716291">
    <property type="component" value="Unassembled WGS sequence"/>
</dbReference>
<evidence type="ECO:0000256" key="1">
    <source>
        <dbReference type="ARBA" id="ARBA00010515"/>
    </source>
</evidence>
<comment type="caution">
    <text evidence="5">The sequence shown here is derived from an EMBL/GenBank/DDBJ whole genome shotgun (WGS) entry which is preliminary data.</text>
</comment>
<comment type="similarity">
    <text evidence="1">Belongs to the 'GDXG' lipolytic enzyme family.</text>
</comment>
<evidence type="ECO:0000256" key="3">
    <source>
        <dbReference type="PROSITE-ProRule" id="PRU10038"/>
    </source>
</evidence>
<dbReference type="PANTHER" id="PTHR48081">
    <property type="entry name" value="AB HYDROLASE SUPERFAMILY PROTEIN C4A8.06C"/>
    <property type="match status" value="1"/>
</dbReference>
<dbReference type="InterPro" id="IPR050300">
    <property type="entry name" value="GDXG_lipolytic_enzyme"/>
</dbReference>
<dbReference type="Pfam" id="PF07859">
    <property type="entry name" value="Abhydrolase_3"/>
    <property type="match status" value="1"/>
</dbReference>
<organism evidence="5 6">
    <name type="scientific">Rhizopus oryzae</name>
    <name type="common">Mucormycosis agent</name>
    <name type="synonym">Rhizopus arrhizus var. delemar</name>
    <dbReference type="NCBI Taxonomy" id="64495"/>
    <lineage>
        <taxon>Eukaryota</taxon>
        <taxon>Fungi</taxon>
        <taxon>Fungi incertae sedis</taxon>
        <taxon>Mucoromycota</taxon>
        <taxon>Mucoromycotina</taxon>
        <taxon>Mucoromycetes</taxon>
        <taxon>Mucorales</taxon>
        <taxon>Mucorineae</taxon>
        <taxon>Rhizopodaceae</taxon>
        <taxon>Rhizopus</taxon>
    </lineage>
</organism>